<evidence type="ECO:0000313" key="3">
    <source>
        <dbReference type="Proteomes" id="UP000267606"/>
    </source>
</evidence>
<evidence type="ECO:0000256" key="1">
    <source>
        <dbReference type="SAM" id="Phobius"/>
    </source>
</evidence>
<reference evidence="2 3" key="2">
    <citation type="submission" date="2018-11" db="EMBL/GenBank/DDBJ databases">
        <authorList>
            <consortium name="Pathogen Informatics"/>
        </authorList>
    </citation>
    <scope>NUCLEOTIDE SEQUENCE [LARGE SCALE GENOMIC DNA]</scope>
</reference>
<keyword evidence="1" id="KW-1133">Transmembrane helix</keyword>
<keyword evidence="3" id="KW-1185">Reference proteome</keyword>
<dbReference type="WBParaSite" id="OFLC_0000141301-mRNA-1">
    <property type="protein sequence ID" value="OFLC_0000141301-mRNA-1"/>
    <property type="gene ID" value="OFLC_0000141301"/>
</dbReference>
<keyword evidence="1" id="KW-0472">Membrane</keyword>
<dbReference type="EMBL" id="UZAJ01000659">
    <property type="protein sequence ID" value="VDO29448.1"/>
    <property type="molecule type" value="Genomic_DNA"/>
</dbReference>
<gene>
    <name evidence="2" type="ORF">OFLC_LOCUS1414</name>
</gene>
<evidence type="ECO:0000313" key="2">
    <source>
        <dbReference type="EMBL" id="VDO29448.1"/>
    </source>
</evidence>
<evidence type="ECO:0000313" key="4">
    <source>
        <dbReference type="WBParaSite" id="OFLC_0000141301-mRNA-1"/>
    </source>
</evidence>
<dbReference type="STRING" id="387005.A0A183H1Q4"/>
<feature type="transmembrane region" description="Helical" evidence="1">
    <location>
        <begin position="20"/>
        <end position="38"/>
    </location>
</feature>
<accession>A0A183H1Q4</accession>
<organism evidence="4">
    <name type="scientific">Onchocerca flexuosa</name>
    <dbReference type="NCBI Taxonomy" id="387005"/>
    <lineage>
        <taxon>Eukaryota</taxon>
        <taxon>Metazoa</taxon>
        <taxon>Ecdysozoa</taxon>
        <taxon>Nematoda</taxon>
        <taxon>Chromadorea</taxon>
        <taxon>Rhabditida</taxon>
        <taxon>Spirurina</taxon>
        <taxon>Spiruromorpha</taxon>
        <taxon>Filarioidea</taxon>
        <taxon>Onchocercidae</taxon>
        <taxon>Onchocerca</taxon>
    </lineage>
</organism>
<name>A0A183H1Q4_9BILA</name>
<sequence>MKYANYRMPNGPMEGFLTRRSIAVLTGSLAFVVIYWYLRRQRSLKYSASQKNFDVPEESELDSKEITVASAMKPNDDITDVVPSDNIGNAGLDSNQFIRKRTDGVLIAELNNDMIKMNAVNDKSVLKIPSNSLPESRKDPVDSLSHANKILTLRYSVVF</sequence>
<proteinExistence type="predicted"/>
<dbReference type="AlphaFoldDB" id="A0A183H1Q4"/>
<reference evidence="4" key="1">
    <citation type="submission" date="2016-06" db="UniProtKB">
        <authorList>
            <consortium name="WormBaseParasite"/>
        </authorList>
    </citation>
    <scope>IDENTIFICATION</scope>
</reference>
<dbReference type="Proteomes" id="UP000267606">
    <property type="component" value="Unassembled WGS sequence"/>
</dbReference>
<keyword evidence="1" id="KW-0812">Transmembrane</keyword>
<protein>
    <submittedName>
        <fullName evidence="4">SURF1-like protein</fullName>
    </submittedName>
</protein>